<feature type="transmembrane region" description="Helical" evidence="1">
    <location>
        <begin position="125"/>
        <end position="143"/>
    </location>
</feature>
<feature type="transmembrane region" description="Helical" evidence="1">
    <location>
        <begin position="294"/>
        <end position="321"/>
    </location>
</feature>
<proteinExistence type="predicted"/>
<feature type="transmembrane region" description="Helical" evidence="1">
    <location>
        <begin position="155"/>
        <end position="175"/>
    </location>
</feature>
<organism evidence="2 3">
    <name type="scientific">Brevibacterium otitidis</name>
    <dbReference type="NCBI Taxonomy" id="53364"/>
    <lineage>
        <taxon>Bacteria</taxon>
        <taxon>Bacillati</taxon>
        <taxon>Actinomycetota</taxon>
        <taxon>Actinomycetes</taxon>
        <taxon>Micrococcales</taxon>
        <taxon>Brevibacteriaceae</taxon>
        <taxon>Brevibacterium</taxon>
    </lineage>
</organism>
<feature type="transmembrane region" description="Helical" evidence="1">
    <location>
        <begin position="257"/>
        <end position="274"/>
    </location>
</feature>
<feature type="transmembrane region" description="Helical" evidence="1">
    <location>
        <begin position="92"/>
        <end position="113"/>
    </location>
</feature>
<comment type="caution">
    <text evidence="2">The sequence shown here is derived from an EMBL/GenBank/DDBJ whole genome shotgun (WGS) entry which is preliminary data.</text>
</comment>
<evidence type="ECO:0000313" key="3">
    <source>
        <dbReference type="Proteomes" id="UP001589707"/>
    </source>
</evidence>
<feature type="transmembrane region" description="Helical" evidence="1">
    <location>
        <begin position="181"/>
        <end position="199"/>
    </location>
</feature>
<keyword evidence="1" id="KW-0812">Transmembrane</keyword>
<gene>
    <name evidence="2" type="ORF">ACFFN1_06115</name>
</gene>
<keyword evidence="1" id="KW-1133">Transmembrane helix</keyword>
<dbReference type="InterPro" id="IPR007163">
    <property type="entry name" value="VCA0040-like"/>
</dbReference>
<dbReference type="Proteomes" id="UP001589707">
    <property type="component" value="Unassembled WGS sequence"/>
</dbReference>
<evidence type="ECO:0000313" key="2">
    <source>
        <dbReference type="EMBL" id="MFB9775981.1"/>
    </source>
</evidence>
<keyword evidence="3" id="KW-1185">Reference proteome</keyword>
<name>A0ABV5X1R1_9MICO</name>
<reference evidence="2 3" key="1">
    <citation type="submission" date="2024-09" db="EMBL/GenBank/DDBJ databases">
        <authorList>
            <person name="Sun Q."/>
            <person name="Mori K."/>
        </authorList>
    </citation>
    <scope>NUCLEOTIDE SEQUENCE [LARGE SCALE GENOMIC DNA]</scope>
    <source>
        <strain evidence="2 3">JCM 11683</strain>
    </source>
</reference>
<evidence type="ECO:0000256" key="1">
    <source>
        <dbReference type="SAM" id="Phobius"/>
    </source>
</evidence>
<dbReference type="PANTHER" id="PTHR37308:SF1">
    <property type="entry name" value="POLYPRENYL-PHOSPHATE TRANSPORTER"/>
    <property type="match status" value="1"/>
</dbReference>
<accession>A0ABV5X1R1</accession>
<keyword evidence="1" id="KW-0472">Membrane</keyword>
<protein>
    <submittedName>
        <fullName evidence="2">DUF368 domain-containing protein</fullName>
    </submittedName>
</protein>
<sequence length="342" mass="36364">MPHSESDQHAVSQVRRAPRRSWYLVPLDLLRGFLIGMAELVPGVSGGTIALVTGIYDELIGSASHVVSAVKRLIVGPDRIAGMLTELRRTQWMLIIPVLIGMATAVLSIAGVMKDFVTAYPEHSRGLFFGLVLVSILVPLRMLPARRPGQHRAVGIIMFVLAAAAAFIMVGFAGGGNDADPSLIVVFFAAAVAICALVIPGVSGSFFLLAVGLYATTMTAISERDLGYIAIFGLGAVFGLASFVSLLRYLLTHRRRVTLLVMAGLMFGSLRALWPWQSEGTPDASGETHGVGDLILPTAPVAGPVLLALAGAAVVLTLILVEARYTPVDHDEELDIEHKPAR</sequence>
<feature type="transmembrane region" description="Helical" evidence="1">
    <location>
        <begin position="228"/>
        <end position="250"/>
    </location>
</feature>
<dbReference type="EMBL" id="JBHMAU010000043">
    <property type="protein sequence ID" value="MFB9775981.1"/>
    <property type="molecule type" value="Genomic_DNA"/>
</dbReference>
<dbReference type="PANTHER" id="PTHR37308">
    <property type="entry name" value="INTEGRAL MEMBRANE PROTEIN"/>
    <property type="match status" value="1"/>
</dbReference>
<dbReference type="RefSeq" id="WP_376839565.1">
    <property type="nucleotide sequence ID" value="NZ_JBHMAU010000043.1"/>
</dbReference>
<dbReference type="Pfam" id="PF04018">
    <property type="entry name" value="VCA0040-like"/>
    <property type="match status" value="1"/>
</dbReference>